<dbReference type="GO" id="GO:0005516">
    <property type="term" value="F:calmodulin binding"/>
    <property type="evidence" value="ECO:0007669"/>
    <property type="project" value="UniProtKB-KW"/>
</dbReference>
<feature type="compositionally biased region" description="Polar residues" evidence="8">
    <location>
        <begin position="370"/>
        <end position="380"/>
    </location>
</feature>
<dbReference type="Pfam" id="PF08232">
    <property type="entry name" value="Striatin"/>
    <property type="match status" value="1"/>
</dbReference>
<dbReference type="FunCoup" id="A0A316VK22">
    <property type="interactions" value="120"/>
</dbReference>
<dbReference type="STRING" id="1280837.A0A316VK22"/>
<evidence type="ECO:0000256" key="3">
    <source>
        <dbReference type="ARBA" id="ARBA00022737"/>
    </source>
</evidence>
<feature type="coiled-coil region" evidence="7">
    <location>
        <begin position="90"/>
        <end position="117"/>
    </location>
</feature>
<feature type="compositionally biased region" description="Polar residues" evidence="8">
    <location>
        <begin position="387"/>
        <end position="400"/>
    </location>
</feature>
<dbReference type="PROSITE" id="PS50082">
    <property type="entry name" value="WD_REPEATS_2"/>
    <property type="match status" value="4"/>
</dbReference>
<dbReference type="SMART" id="SM00320">
    <property type="entry name" value="WD40"/>
    <property type="match status" value="6"/>
</dbReference>
<name>A0A316VK22_9BASI</name>
<feature type="compositionally biased region" description="Basic and acidic residues" evidence="8">
    <location>
        <begin position="448"/>
        <end position="467"/>
    </location>
</feature>
<dbReference type="Gene3D" id="1.20.5.300">
    <property type="match status" value="1"/>
</dbReference>
<keyword evidence="4" id="KW-0112">Calmodulin-binding</keyword>
<accession>A0A316VK22</accession>
<dbReference type="PRINTS" id="PR00320">
    <property type="entry name" value="GPROTEINBRPT"/>
</dbReference>
<dbReference type="InterPro" id="IPR013258">
    <property type="entry name" value="Striatin_N"/>
</dbReference>
<feature type="region of interest" description="Disordered" evidence="8">
    <location>
        <begin position="174"/>
        <end position="209"/>
    </location>
</feature>
<evidence type="ECO:0000256" key="6">
    <source>
        <dbReference type="PROSITE-ProRule" id="PRU00221"/>
    </source>
</evidence>
<feature type="repeat" description="WD" evidence="6">
    <location>
        <begin position="581"/>
        <end position="622"/>
    </location>
</feature>
<dbReference type="InterPro" id="IPR015943">
    <property type="entry name" value="WD40/YVTN_repeat-like_dom_sf"/>
</dbReference>
<keyword evidence="5 7" id="KW-0175">Coiled coil</keyword>
<feature type="compositionally biased region" description="Acidic residues" evidence="8">
    <location>
        <begin position="345"/>
        <end position="354"/>
    </location>
</feature>
<dbReference type="PANTHER" id="PTHR15653">
    <property type="entry name" value="STRIATIN"/>
    <property type="match status" value="1"/>
</dbReference>
<evidence type="ECO:0000256" key="5">
    <source>
        <dbReference type="ARBA" id="ARBA00023054"/>
    </source>
</evidence>
<dbReference type="Gene3D" id="2.130.10.10">
    <property type="entry name" value="YVTN repeat-like/Quinoprotein amine dehydrogenase"/>
    <property type="match status" value="3"/>
</dbReference>
<feature type="region of interest" description="Disordered" evidence="8">
    <location>
        <begin position="701"/>
        <end position="720"/>
    </location>
</feature>
<dbReference type="Proteomes" id="UP000245771">
    <property type="component" value="Unassembled WGS sequence"/>
</dbReference>
<dbReference type="InterPro" id="IPR001680">
    <property type="entry name" value="WD40_rpt"/>
</dbReference>
<evidence type="ECO:0000256" key="4">
    <source>
        <dbReference type="ARBA" id="ARBA00022860"/>
    </source>
</evidence>
<feature type="compositionally biased region" description="Low complexity" evidence="8">
    <location>
        <begin position="12"/>
        <end position="24"/>
    </location>
</feature>
<feature type="region of interest" description="Disordered" evidence="8">
    <location>
        <begin position="225"/>
        <end position="254"/>
    </location>
</feature>
<dbReference type="CDD" id="cd00200">
    <property type="entry name" value="WD40"/>
    <property type="match status" value="1"/>
</dbReference>
<dbReference type="InterPro" id="IPR051488">
    <property type="entry name" value="WD_repeat_striatin"/>
</dbReference>
<gene>
    <name evidence="10" type="ORF">FA14DRAFT_160840</name>
</gene>
<dbReference type="PROSITE" id="PS00678">
    <property type="entry name" value="WD_REPEATS_1"/>
    <property type="match status" value="2"/>
</dbReference>
<protein>
    <submittedName>
        <fullName evidence="10">WD40 repeat-like protein</fullName>
    </submittedName>
</protein>
<proteinExistence type="inferred from homology"/>
<evidence type="ECO:0000256" key="2">
    <source>
        <dbReference type="ARBA" id="ARBA00022574"/>
    </source>
</evidence>
<comment type="similarity">
    <text evidence="1">Belongs to the WD repeat striatin family.</text>
</comment>
<feature type="repeat" description="WD" evidence="6">
    <location>
        <begin position="635"/>
        <end position="680"/>
    </location>
</feature>
<reference evidence="10 11" key="1">
    <citation type="journal article" date="2018" name="Mol. Biol. Evol.">
        <title>Broad Genomic Sampling Reveals a Smut Pathogenic Ancestry of the Fungal Clade Ustilaginomycotina.</title>
        <authorList>
            <person name="Kijpornyongpan T."/>
            <person name="Mondo S.J."/>
            <person name="Barry K."/>
            <person name="Sandor L."/>
            <person name="Lee J."/>
            <person name="Lipzen A."/>
            <person name="Pangilinan J."/>
            <person name="LaButti K."/>
            <person name="Hainaut M."/>
            <person name="Henrissat B."/>
            <person name="Grigoriev I.V."/>
            <person name="Spatafora J.W."/>
            <person name="Aime M.C."/>
        </authorList>
    </citation>
    <scope>NUCLEOTIDE SEQUENCE [LARGE SCALE GENOMIC DNA]</scope>
    <source>
        <strain evidence="10 11">MCA 3882</strain>
    </source>
</reference>
<evidence type="ECO:0000256" key="8">
    <source>
        <dbReference type="SAM" id="MobiDB-lite"/>
    </source>
</evidence>
<evidence type="ECO:0000259" key="9">
    <source>
        <dbReference type="Pfam" id="PF08232"/>
    </source>
</evidence>
<feature type="region of interest" description="Disordered" evidence="8">
    <location>
        <begin position="272"/>
        <end position="480"/>
    </location>
</feature>
<feature type="compositionally biased region" description="Low complexity" evidence="8">
    <location>
        <begin position="52"/>
        <end position="61"/>
    </location>
</feature>
<feature type="repeat" description="WD" evidence="6">
    <location>
        <begin position="521"/>
        <end position="562"/>
    </location>
</feature>
<feature type="repeat" description="WD" evidence="6">
    <location>
        <begin position="809"/>
        <end position="850"/>
    </location>
</feature>
<keyword evidence="11" id="KW-1185">Reference proteome</keyword>
<dbReference type="InParanoid" id="A0A316VK22"/>
<evidence type="ECO:0000313" key="10">
    <source>
        <dbReference type="EMBL" id="PWN35855.1"/>
    </source>
</evidence>
<dbReference type="InterPro" id="IPR019775">
    <property type="entry name" value="WD40_repeat_CS"/>
</dbReference>
<sequence length="891" mass="95300">MIQPGFAAIGSGNSYGSSFGNNSPGNGGGMDGNGMEGNGMGNGQNGMGGMHDNGQQAGQAGMQGLQQPEYTLAGILHFLQSEWRRYERDRNEWEIERAEMRARVALLEGERRSIENLKTDLMRRVKMLEFALRQERSKYLAAGQTTTGTVGGTQNAGNTLTAVNPKHAALQNLDKASTSSGRSSPAPETIAPSGHEPRGQSTMSSINTNNFNTLNTMTFNGATIAGPGSTLSGQMNLSRQGSSAKDPKSRAKSRDYLKQCLQEISYLTSASTLNPLPERTQPSSIAGPGHTRPRKSMPENVPSSFGQGEGQNNAAANARRQRSLDKNSYPGVKNTARGVQPFGETLEEREEEGLSSESGEPFLENKPNEDVSSAEKSAGTTEMDAGSGTTAETDPSSQGHSMEALEEGSQNFNGDVPRDIADEDDREPVTAIYRPSDGNSGEGQNDWAKLKEVGRIEREKRDRERLGGAKGTIKAGTNKADEDELANLTFGHPSDGTEEEASRLAAEAAAESQMWKSKKVLRGHLDSVRAVVFDASDIGLYSASDDGTIKYWRVDSSGLKQNKPNPNGALGTADIDPVATLRSHSGAVTSLALSNSKRKLYSGSVDASIVVWKLLDSNTVEPYPPFDKTSEIGRLVGHTQPIWDLAILPTRGDEEGLLASASADGTVKIWNIQDNSTESGNAGGKLLNSFDYFGSEPTAEKEKEREALLSSPAEGKEAGSLPVPTSIAPCMSDLRKCAVSFSNSIVKLFEIDSGKEVMQFASDAHYDGTATSQINKVLTHPTLPTLITGHENNYIQFFDINTGACTLSMVAHLDSVTSLDIDPSGLTLVSGGHDCSVRFWDLANEGNTAVCVQEITAHRKKSAEGVLIVRYHPNAPYFSSAGADGVIRIYG</sequence>
<feature type="compositionally biased region" description="Polar residues" evidence="8">
    <location>
        <begin position="229"/>
        <end position="243"/>
    </location>
</feature>
<feature type="compositionally biased region" description="Polar residues" evidence="8">
    <location>
        <begin position="272"/>
        <end position="284"/>
    </location>
</feature>
<dbReference type="EMBL" id="KZ819603">
    <property type="protein sequence ID" value="PWN35855.1"/>
    <property type="molecule type" value="Genomic_DNA"/>
</dbReference>
<dbReference type="Pfam" id="PF00400">
    <property type="entry name" value="WD40"/>
    <property type="match status" value="5"/>
</dbReference>
<dbReference type="InterPro" id="IPR020472">
    <property type="entry name" value="WD40_PAC1"/>
</dbReference>
<dbReference type="PROSITE" id="PS50294">
    <property type="entry name" value="WD_REPEATS_REGION"/>
    <property type="match status" value="4"/>
</dbReference>
<keyword evidence="2 6" id="KW-0853">WD repeat</keyword>
<feature type="compositionally biased region" description="Gly residues" evidence="8">
    <location>
        <begin position="25"/>
        <end position="51"/>
    </location>
</feature>
<dbReference type="RefSeq" id="XP_025356157.1">
    <property type="nucleotide sequence ID" value="XM_025498855.1"/>
</dbReference>
<keyword evidence="3" id="KW-0677">Repeat</keyword>
<organism evidence="10 11">
    <name type="scientific">Meira miltonrushii</name>
    <dbReference type="NCBI Taxonomy" id="1280837"/>
    <lineage>
        <taxon>Eukaryota</taxon>
        <taxon>Fungi</taxon>
        <taxon>Dikarya</taxon>
        <taxon>Basidiomycota</taxon>
        <taxon>Ustilaginomycotina</taxon>
        <taxon>Exobasidiomycetes</taxon>
        <taxon>Exobasidiales</taxon>
        <taxon>Brachybasidiaceae</taxon>
        <taxon>Meira</taxon>
    </lineage>
</organism>
<dbReference type="SUPFAM" id="SSF50978">
    <property type="entry name" value="WD40 repeat-like"/>
    <property type="match status" value="1"/>
</dbReference>
<dbReference type="OrthoDB" id="727118at2759"/>
<dbReference type="InterPro" id="IPR036322">
    <property type="entry name" value="WD40_repeat_dom_sf"/>
</dbReference>
<feature type="compositionally biased region" description="Low complexity" evidence="8">
    <location>
        <begin position="355"/>
        <end position="364"/>
    </location>
</feature>
<dbReference type="PANTHER" id="PTHR15653:SF0">
    <property type="entry name" value="CONNECTOR OF KINASE TO AP-1, ISOFORM E"/>
    <property type="match status" value="1"/>
</dbReference>
<dbReference type="GeneID" id="37020636"/>
<feature type="compositionally biased region" description="Polar residues" evidence="8">
    <location>
        <begin position="174"/>
        <end position="183"/>
    </location>
</feature>
<feature type="domain" description="Striatin N-terminal" evidence="9">
    <location>
        <begin position="71"/>
        <end position="270"/>
    </location>
</feature>
<evidence type="ECO:0000256" key="1">
    <source>
        <dbReference type="ARBA" id="ARBA00009616"/>
    </source>
</evidence>
<dbReference type="AlphaFoldDB" id="A0A316VK22"/>
<feature type="region of interest" description="Disordered" evidence="8">
    <location>
        <begin position="12"/>
        <end position="61"/>
    </location>
</feature>
<feature type="compositionally biased region" description="Basic and acidic residues" evidence="8">
    <location>
        <begin position="245"/>
        <end position="254"/>
    </location>
</feature>
<evidence type="ECO:0000256" key="7">
    <source>
        <dbReference type="SAM" id="Coils"/>
    </source>
</evidence>
<evidence type="ECO:0000313" key="11">
    <source>
        <dbReference type="Proteomes" id="UP000245771"/>
    </source>
</evidence>